<dbReference type="RefSeq" id="WP_015948772.1">
    <property type="nucleotide sequence ID" value="NC_011768.1"/>
</dbReference>
<evidence type="ECO:0000256" key="2">
    <source>
        <dbReference type="ARBA" id="ARBA00022827"/>
    </source>
</evidence>
<evidence type="ECO:0000313" key="4">
    <source>
        <dbReference type="EMBL" id="ACL05724.1"/>
    </source>
</evidence>
<keyword evidence="2" id="KW-0285">Flavoprotein</keyword>
<dbReference type="Proteomes" id="UP000000739">
    <property type="component" value="Chromosome"/>
</dbReference>
<dbReference type="KEGG" id="dal:Dalk_4039"/>
<dbReference type="GO" id="GO:0004458">
    <property type="term" value="F:D-lactate dehydrogenase (cytochrome) activity"/>
    <property type="evidence" value="ECO:0007669"/>
    <property type="project" value="TreeGrafter"/>
</dbReference>
<dbReference type="Gene3D" id="3.30.43.10">
    <property type="entry name" value="Uridine Diphospho-n-acetylenolpyruvylglucosamine Reductase, domain 2"/>
    <property type="match status" value="1"/>
</dbReference>
<dbReference type="GO" id="GO:0071949">
    <property type="term" value="F:FAD binding"/>
    <property type="evidence" value="ECO:0007669"/>
    <property type="project" value="InterPro"/>
</dbReference>
<proteinExistence type="inferred from homology"/>
<keyword evidence="2" id="KW-0274">FAD</keyword>
<dbReference type="eggNOG" id="COG0277">
    <property type="taxonomic scope" value="Bacteria"/>
</dbReference>
<dbReference type="InterPro" id="IPR036318">
    <property type="entry name" value="FAD-bd_PCMH-like_sf"/>
</dbReference>
<dbReference type="InterPro" id="IPR016169">
    <property type="entry name" value="FAD-bd_PCMH_sub2"/>
</dbReference>
<dbReference type="GO" id="GO:1903457">
    <property type="term" value="P:lactate catabolic process"/>
    <property type="evidence" value="ECO:0007669"/>
    <property type="project" value="TreeGrafter"/>
</dbReference>
<dbReference type="PANTHER" id="PTHR11748">
    <property type="entry name" value="D-LACTATE DEHYDROGENASE"/>
    <property type="match status" value="1"/>
</dbReference>
<comment type="similarity">
    <text evidence="1">Belongs to the FAD-binding oxidoreductase/transferase type 4 family.</text>
</comment>
<dbReference type="EMBL" id="CP001322">
    <property type="protein sequence ID" value="ACL05724.1"/>
    <property type="molecule type" value="Genomic_DNA"/>
</dbReference>
<name>B8FLZ1_DESAL</name>
<dbReference type="PANTHER" id="PTHR11748:SF111">
    <property type="entry name" value="D-LACTATE DEHYDROGENASE, MITOCHONDRIAL-RELATED"/>
    <property type="match status" value="1"/>
</dbReference>
<gene>
    <name evidence="4" type="ordered locus">Dalk_4039</name>
</gene>
<dbReference type="Pfam" id="PF01565">
    <property type="entry name" value="FAD_binding_4"/>
    <property type="match status" value="1"/>
</dbReference>
<sequence length="518" mass="56959">MAIPLEAKKALEEALGAENISDDPGVIETYSHMNGLGSAASGYWWARPAAVALPGSTEEVQKVVKICNEFGLRFKAHSTGWICCALATSKNCVLLDMRRMDGLEFVEPEGYVITEPYATAGETQVEAMKLGYTPHLVGAGPNASNLASATSMQGTGGNSVRTSMNERNPLAIEWVLPSGEILRLGSVDTPNAGWFCGDGPGPSLRGMMRGAVGNIGGNGVFTKIALKLYPWYGAPYECEGHPPFFKTKEMPLSFVRYVSWDDRDQECDALYRLGETEILDYTNRWSASALMSSLATTNQEYREMKEKGDLHKVFPGGYWTFFFNAASQRQYDYNVKVFEHIINDTGGVIVDPKDLGDPAYEVAVQNAVRSQWIAKSAYMPTGANTGVPPLTYETIDQCMKFALDETIDVKKEWIATNRVYNDGEDNAYACLDENGHFLHVEHACHADYAEPDAEALGIIFKGYGRALEKNLGAAYMSMPAGWAKRKEYSNYMVAIQRMIDPNRTADSMLTNLAELTGA</sequence>
<dbReference type="Gene3D" id="3.30.465.10">
    <property type="match status" value="1"/>
</dbReference>
<dbReference type="PROSITE" id="PS51387">
    <property type="entry name" value="FAD_PCMH"/>
    <property type="match status" value="1"/>
</dbReference>
<dbReference type="GO" id="GO:0008720">
    <property type="term" value="F:D-lactate dehydrogenase (NAD+) activity"/>
    <property type="evidence" value="ECO:0007669"/>
    <property type="project" value="TreeGrafter"/>
</dbReference>
<evidence type="ECO:0000259" key="3">
    <source>
        <dbReference type="PROSITE" id="PS51387"/>
    </source>
</evidence>
<dbReference type="InterPro" id="IPR006094">
    <property type="entry name" value="Oxid_FAD_bind_N"/>
</dbReference>
<dbReference type="AlphaFoldDB" id="B8FLZ1"/>
<dbReference type="InterPro" id="IPR016167">
    <property type="entry name" value="FAD-bd_PCMH_sub1"/>
</dbReference>
<evidence type="ECO:0000256" key="1">
    <source>
        <dbReference type="ARBA" id="ARBA00008000"/>
    </source>
</evidence>
<organism evidence="4 5">
    <name type="scientific">Desulfatibacillum aliphaticivorans</name>
    <dbReference type="NCBI Taxonomy" id="218208"/>
    <lineage>
        <taxon>Bacteria</taxon>
        <taxon>Pseudomonadati</taxon>
        <taxon>Thermodesulfobacteriota</taxon>
        <taxon>Desulfobacteria</taxon>
        <taxon>Desulfobacterales</taxon>
        <taxon>Desulfatibacillaceae</taxon>
        <taxon>Desulfatibacillum</taxon>
    </lineage>
</organism>
<accession>B8FLZ1</accession>
<reference evidence="4 5" key="1">
    <citation type="journal article" date="2012" name="Environ. Microbiol.">
        <title>The genome sequence of Desulfatibacillum alkenivorans AK-01: a blueprint for anaerobic alkane oxidation.</title>
        <authorList>
            <person name="Callaghan A.V."/>
            <person name="Morris B.E."/>
            <person name="Pereira I.A."/>
            <person name="McInerney M.J."/>
            <person name="Austin R.N."/>
            <person name="Groves J.T."/>
            <person name="Kukor J.J."/>
            <person name="Suflita J.M."/>
            <person name="Young L.Y."/>
            <person name="Zylstra G.J."/>
            <person name="Wawrik B."/>
        </authorList>
    </citation>
    <scope>NUCLEOTIDE SEQUENCE [LARGE SCALE GENOMIC DNA]</scope>
    <source>
        <strain evidence="4 5">AK-01</strain>
    </source>
</reference>
<keyword evidence="5" id="KW-1185">Reference proteome</keyword>
<dbReference type="HOGENOM" id="CLU_481159_0_0_7"/>
<evidence type="ECO:0000313" key="5">
    <source>
        <dbReference type="Proteomes" id="UP000000739"/>
    </source>
</evidence>
<dbReference type="SUPFAM" id="SSF56176">
    <property type="entry name" value="FAD-binding/transporter-associated domain-like"/>
    <property type="match status" value="1"/>
</dbReference>
<dbReference type="InterPro" id="IPR016166">
    <property type="entry name" value="FAD-bd_PCMH"/>
</dbReference>
<protein>
    <submittedName>
        <fullName evidence="4">FAD-binding domain protein</fullName>
    </submittedName>
</protein>
<feature type="domain" description="FAD-binding PCMH-type" evidence="3">
    <location>
        <begin position="44"/>
        <end position="231"/>
    </location>
</feature>